<dbReference type="GO" id="GO:0031124">
    <property type="term" value="P:mRNA 3'-end processing"/>
    <property type="evidence" value="ECO:0007669"/>
    <property type="project" value="TreeGrafter"/>
</dbReference>
<feature type="compositionally biased region" description="Basic and acidic residues" evidence="1">
    <location>
        <begin position="117"/>
        <end position="129"/>
    </location>
</feature>
<proteinExistence type="predicted"/>
<feature type="region of interest" description="Disordered" evidence="1">
    <location>
        <begin position="629"/>
        <end position="716"/>
    </location>
</feature>
<feature type="compositionally biased region" description="Low complexity" evidence="1">
    <location>
        <begin position="651"/>
        <end position="665"/>
    </location>
</feature>
<keyword evidence="3" id="KW-1185">Reference proteome</keyword>
<feature type="compositionally biased region" description="Pro residues" evidence="1">
    <location>
        <begin position="868"/>
        <end position="879"/>
    </location>
</feature>
<feature type="compositionally biased region" description="Low complexity" evidence="1">
    <location>
        <begin position="786"/>
        <end position="807"/>
    </location>
</feature>
<feature type="region of interest" description="Disordered" evidence="1">
    <location>
        <begin position="377"/>
        <end position="513"/>
    </location>
</feature>
<feature type="region of interest" description="Disordered" evidence="1">
    <location>
        <begin position="66"/>
        <end position="248"/>
    </location>
</feature>
<sequence>MPTYLCHGFRWQRRSIRVYTVVQDLDDVSPEWLIKPTSSRCLLQSFYNLFEFLPYCNPPPLGYESGRSWNSEESEDNSEEGSDVEKVEEPKSAGAQEKNNERSQWPERLESLGVIRGLKEKEKEKEKHNGTGKSAAEGKVVEDASSAITAIHVGGGSESTSRTASRSPSLKLPLQGSRTSSKTGKAGSSATTPTATTPTATFPTAPTSRSTSTLGVSSSSGHRKSKKTSRSRHSSHSPNRKRDELSAQSWSAVKVLEEYDPNNLDEVSRPYAYVADHVIRIDGAVDIMAEVKLYEERMQRQKGQEEVVPKKAEKATDENRGGRGRGDEEFHDALEHLTEEEQIAKQEKEQTWIKQLRDELQRGEEIKWYVVVNGDEERNYSNGFDDEEDEEDEFEYDEEELLSESNFNYGTSYESTEDHLTTSNFPPAARSPTTEGGGSRSSPYLSQHSAGARSRTSSRGGARRSRSKSKSRSQSRSHSRTQDRHRSHSRQRLQHGKKIRRPKPTKEQRQHHAQYTLQQELFERNDLRASASSSTPTPTQQTPIPTPAPATGPTSPTVPSTATRMITGSTTATGRQPPTAMRNMNTKAVIKEGAARRVMSEGGVHRQSSRGIPVVPRSPEIPIIMVTPTRMTFSVETPEDRTGTAGGRRVYQQPQQQQTEYPTRQQQEHQQHQQQYQQQPKQQQQPQQQQHQQLPQQQPQPQTFYQPESRKPSIVGNVSSSMGIITTAPAAAVSSFSLDTTPSNTVPGHPSNPTSDPSPKKSHHPPLSFSFGTTFGNGHRDGGHNSGTTSKRSSLSSLRTPSSWSCLNLSLGHSHHKDGHKDKDGGHKDGHNDDSDSDTNQPPRPSPSPPIAVQVLHPSSSSYEPVSTLPPRPAPPPPATAATRPGRPLTPPPPPSAIGLALSDSSYHHRVPTAPSSPVAIKISATPAPEMSVMRPDTHGQGQGQEEDEEGAAAPPVVGQYSSKTMPTKRRGNHARFGSRSRSSGSLRRLFQRTSGKEGWI</sequence>
<dbReference type="GO" id="GO:0000993">
    <property type="term" value="F:RNA polymerase II complex binding"/>
    <property type="evidence" value="ECO:0007669"/>
    <property type="project" value="TreeGrafter"/>
</dbReference>
<feature type="compositionally biased region" description="Low complexity" evidence="1">
    <location>
        <begin position="672"/>
        <end position="702"/>
    </location>
</feature>
<feature type="compositionally biased region" description="Polar residues" evidence="1">
    <location>
        <begin position="158"/>
        <end position="168"/>
    </location>
</feature>
<feature type="compositionally biased region" description="Polar residues" evidence="1">
    <location>
        <begin position="736"/>
        <end position="746"/>
    </location>
</feature>
<feature type="region of interest" description="Disordered" evidence="1">
    <location>
        <begin position="736"/>
        <end position="1001"/>
    </location>
</feature>
<comment type="caution">
    <text evidence="2">The sequence shown here is derived from an EMBL/GenBank/DDBJ whole genome shotgun (WGS) entry which is preliminary data.</text>
</comment>
<dbReference type="PANTHER" id="PTHR12460:SF0">
    <property type="entry name" value="CID DOMAIN-CONTAINING PROTEIN-RELATED"/>
    <property type="match status" value="1"/>
</dbReference>
<feature type="compositionally biased region" description="Basic and acidic residues" evidence="1">
    <location>
        <begin position="819"/>
        <end position="834"/>
    </location>
</feature>
<feature type="region of interest" description="Disordered" evidence="1">
    <location>
        <begin position="528"/>
        <end position="580"/>
    </location>
</feature>
<accession>A0AAE0PEU3</accession>
<feature type="region of interest" description="Disordered" evidence="1">
    <location>
        <begin position="299"/>
        <end position="328"/>
    </location>
</feature>
<feature type="compositionally biased region" description="Low complexity" evidence="1">
    <location>
        <begin position="980"/>
        <end position="989"/>
    </location>
</feature>
<organism evidence="2 3">
    <name type="scientific">Sordaria brevicollis</name>
    <dbReference type="NCBI Taxonomy" id="83679"/>
    <lineage>
        <taxon>Eukaryota</taxon>
        <taxon>Fungi</taxon>
        <taxon>Dikarya</taxon>
        <taxon>Ascomycota</taxon>
        <taxon>Pezizomycotina</taxon>
        <taxon>Sordariomycetes</taxon>
        <taxon>Sordariomycetidae</taxon>
        <taxon>Sordariales</taxon>
        <taxon>Sordariaceae</taxon>
        <taxon>Sordaria</taxon>
    </lineage>
</organism>
<name>A0AAE0PEU3_SORBR</name>
<dbReference type="AlphaFoldDB" id="A0AAE0PEU3"/>
<feature type="compositionally biased region" description="Low complexity" evidence="1">
    <location>
        <begin position="551"/>
        <end position="563"/>
    </location>
</feature>
<feature type="compositionally biased region" description="Basic residues" evidence="1">
    <location>
        <begin position="461"/>
        <end position="503"/>
    </location>
</feature>
<feature type="compositionally biased region" description="Acidic residues" evidence="1">
    <location>
        <begin position="384"/>
        <end position="402"/>
    </location>
</feature>
<feature type="compositionally biased region" description="Low complexity" evidence="1">
    <location>
        <begin position="529"/>
        <end position="543"/>
    </location>
</feature>
<feature type="compositionally biased region" description="Basic and acidic residues" evidence="1">
    <location>
        <begin position="98"/>
        <end position="110"/>
    </location>
</feature>
<evidence type="ECO:0000313" key="3">
    <source>
        <dbReference type="Proteomes" id="UP001281003"/>
    </source>
</evidence>
<feature type="compositionally biased region" description="Polar residues" evidence="1">
    <location>
        <begin position="564"/>
        <end position="580"/>
    </location>
</feature>
<dbReference type="Proteomes" id="UP001281003">
    <property type="component" value="Unassembled WGS sequence"/>
</dbReference>
<feature type="compositionally biased region" description="Low complexity" evidence="1">
    <location>
        <begin position="449"/>
        <end position="460"/>
    </location>
</feature>
<reference evidence="2" key="1">
    <citation type="journal article" date="2023" name="Mol. Phylogenet. Evol.">
        <title>Genome-scale phylogeny and comparative genomics of the fungal order Sordariales.</title>
        <authorList>
            <person name="Hensen N."/>
            <person name="Bonometti L."/>
            <person name="Westerberg I."/>
            <person name="Brannstrom I.O."/>
            <person name="Guillou S."/>
            <person name="Cros-Aarteil S."/>
            <person name="Calhoun S."/>
            <person name="Haridas S."/>
            <person name="Kuo A."/>
            <person name="Mondo S."/>
            <person name="Pangilinan J."/>
            <person name="Riley R."/>
            <person name="LaButti K."/>
            <person name="Andreopoulos B."/>
            <person name="Lipzen A."/>
            <person name="Chen C."/>
            <person name="Yan M."/>
            <person name="Daum C."/>
            <person name="Ng V."/>
            <person name="Clum A."/>
            <person name="Steindorff A."/>
            <person name="Ohm R.A."/>
            <person name="Martin F."/>
            <person name="Silar P."/>
            <person name="Natvig D.O."/>
            <person name="Lalanne C."/>
            <person name="Gautier V."/>
            <person name="Ament-Velasquez S.L."/>
            <person name="Kruys A."/>
            <person name="Hutchinson M.I."/>
            <person name="Powell A.J."/>
            <person name="Barry K."/>
            <person name="Miller A.N."/>
            <person name="Grigoriev I.V."/>
            <person name="Debuchy R."/>
            <person name="Gladieux P."/>
            <person name="Hiltunen Thoren M."/>
            <person name="Johannesson H."/>
        </authorList>
    </citation>
    <scope>NUCLEOTIDE SEQUENCE</scope>
    <source>
        <strain evidence="2">FGSC 1904</strain>
    </source>
</reference>
<feature type="compositionally biased region" description="Low complexity" evidence="1">
    <location>
        <begin position="188"/>
        <end position="220"/>
    </location>
</feature>
<reference evidence="2" key="2">
    <citation type="submission" date="2023-07" db="EMBL/GenBank/DDBJ databases">
        <authorList>
            <consortium name="Lawrence Berkeley National Laboratory"/>
            <person name="Haridas S."/>
            <person name="Hensen N."/>
            <person name="Bonometti L."/>
            <person name="Westerberg I."/>
            <person name="Brannstrom I.O."/>
            <person name="Guillou S."/>
            <person name="Cros-Aarteil S."/>
            <person name="Calhoun S."/>
            <person name="Kuo A."/>
            <person name="Mondo S."/>
            <person name="Pangilinan J."/>
            <person name="Riley R."/>
            <person name="LaButti K."/>
            <person name="Andreopoulos B."/>
            <person name="Lipzen A."/>
            <person name="Chen C."/>
            <person name="Yanf M."/>
            <person name="Daum C."/>
            <person name="Ng V."/>
            <person name="Clum A."/>
            <person name="Steindorff A."/>
            <person name="Ohm R."/>
            <person name="Martin F."/>
            <person name="Silar P."/>
            <person name="Natvig D."/>
            <person name="Lalanne C."/>
            <person name="Gautier V."/>
            <person name="Ament-velasquez S.L."/>
            <person name="Kruys A."/>
            <person name="Hutchinson M.I."/>
            <person name="Powell A.J."/>
            <person name="Barry K."/>
            <person name="Miller A.N."/>
            <person name="Grigoriev I.V."/>
            <person name="Debuchy R."/>
            <person name="Gladieux P."/>
            <person name="Thoren M.H."/>
            <person name="Johannesson H."/>
        </authorList>
    </citation>
    <scope>NUCLEOTIDE SEQUENCE</scope>
    <source>
        <strain evidence="2">FGSC 1904</strain>
    </source>
</reference>
<feature type="compositionally biased region" description="Basic residues" evidence="1">
    <location>
        <begin position="221"/>
        <end position="239"/>
    </location>
</feature>
<evidence type="ECO:0000313" key="2">
    <source>
        <dbReference type="EMBL" id="KAK3398643.1"/>
    </source>
</evidence>
<dbReference type="EMBL" id="JAUTDP010000006">
    <property type="protein sequence ID" value="KAK3398643.1"/>
    <property type="molecule type" value="Genomic_DNA"/>
</dbReference>
<feature type="compositionally biased region" description="Acidic residues" evidence="1">
    <location>
        <begin position="72"/>
        <end position="82"/>
    </location>
</feature>
<gene>
    <name evidence="2" type="ORF">B0T20DRAFT_352557</name>
</gene>
<feature type="compositionally biased region" description="Basic residues" evidence="1">
    <location>
        <begin position="967"/>
        <end position="979"/>
    </location>
</feature>
<protein>
    <submittedName>
        <fullName evidence="2">Uncharacterized protein</fullName>
    </submittedName>
</protein>
<dbReference type="PANTHER" id="PTHR12460">
    <property type="entry name" value="CYCLIN-DEPENDENT KINASE INHIBITOR-RELATED PROTEIN"/>
    <property type="match status" value="1"/>
</dbReference>
<evidence type="ECO:0000256" key="1">
    <source>
        <dbReference type="SAM" id="MobiDB-lite"/>
    </source>
</evidence>